<evidence type="ECO:0000256" key="1">
    <source>
        <dbReference type="RuleBase" id="RU000411"/>
    </source>
</evidence>
<dbReference type="InterPro" id="IPR036186">
    <property type="entry name" value="Serpin_sf"/>
</dbReference>
<dbReference type="InterPro" id="IPR042178">
    <property type="entry name" value="Serpin_sf_1"/>
</dbReference>
<dbReference type="EMBL" id="JAJAQC010000049">
    <property type="protein sequence ID" value="MDA0567101.1"/>
    <property type="molecule type" value="Genomic_DNA"/>
</dbReference>
<dbReference type="AlphaFoldDB" id="A0A9X3SR93"/>
<dbReference type="GO" id="GO:0005615">
    <property type="term" value="C:extracellular space"/>
    <property type="evidence" value="ECO:0007669"/>
    <property type="project" value="InterPro"/>
</dbReference>
<organism evidence="3 4">
    <name type="scientific">Streptomonospora mangrovi</name>
    <dbReference type="NCBI Taxonomy" id="2883123"/>
    <lineage>
        <taxon>Bacteria</taxon>
        <taxon>Bacillati</taxon>
        <taxon>Actinomycetota</taxon>
        <taxon>Actinomycetes</taxon>
        <taxon>Streptosporangiales</taxon>
        <taxon>Nocardiopsidaceae</taxon>
        <taxon>Streptomonospora</taxon>
    </lineage>
</organism>
<dbReference type="RefSeq" id="WP_270074353.1">
    <property type="nucleotide sequence ID" value="NZ_JAJAQC010000049.1"/>
</dbReference>
<dbReference type="SMART" id="SM00093">
    <property type="entry name" value="SERPIN"/>
    <property type="match status" value="1"/>
</dbReference>
<dbReference type="Gene3D" id="2.30.39.10">
    <property type="entry name" value="Alpha-1-antitrypsin, domain 1"/>
    <property type="match status" value="1"/>
</dbReference>
<name>A0A9X3SR93_9ACTN</name>
<gene>
    <name evidence="3" type="ORF">LG943_22680</name>
</gene>
<dbReference type="CDD" id="cd19590">
    <property type="entry name" value="serpin_thermopin-like"/>
    <property type="match status" value="1"/>
</dbReference>
<dbReference type="InterPro" id="IPR023796">
    <property type="entry name" value="Serpin_dom"/>
</dbReference>
<accession>A0A9X3SR93</accession>
<dbReference type="Pfam" id="PF00079">
    <property type="entry name" value="Serpin"/>
    <property type="match status" value="1"/>
</dbReference>
<evidence type="ECO:0000313" key="4">
    <source>
        <dbReference type="Proteomes" id="UP001140076"/>
    </source>
</evidence>
<comment type="caution">
    <text evidence="3">The sequence shown here is derived from an EMBL/GenBank/DDBJ whole genome shotgun (WGS) entry which is preliminary data.</text>
</comment>
<sequence length="362" mass="38496">MPVSLRSDQVEFATRLTPALGAGGELAWSPLSVASALGLLATGARGRTRRELTALLGPDLDTHLTALDDAVTGAPELATLTSLWVREDLPVRPEFTAAVKTRPNSAVRTGDFAADPDGVRRAANAEVAELTRGLITELLGSGDVNGATRALLVNALWVRVRWSKPFDPADTAPHDFRSPSGTRRVPMMRGRERRPYARAAGWRMVTVAAADDLALDVLLPEDESDRGVPTVKALHALYRAAAPTDVDLALPRFEVRTRATLSGALRACGAATVFTDDADLSGVSEHPLRVDEAVHEAVLRVDEKGAVGAAATGVVMRTVAAVPSKPVRFVVDRPFTFILRRRGGLLFLGTVTSPTDPGPAED</sequence>
<dbReference type="Gene3D" id="3.30.497.10">
    <property type="entry name" value="Antithrombin, subunit I, domain 2"/>
    <property type="match status" value="1"/>
</dbReference>
<evidence type="ECO:0000313" key="3">
    <source>
        <dbReference type="EMBL" id="MDA0567101.1"/>
    </source>
</evidence>
<comment type="similarity">
    <text evidence="1">Belongs to the serpin family.</text>
</comment>
<dbReference type="GO" id="GO:0004867">
    <property type="term" value="F:serine-type endopeptidase inhibitor activity"/>
    <property type="evidence" value="ECO:0007669"/>
    <property type="project" value="InterPro"/>
</dbReference>
<protein>
    <submittedName>
        <fullName evidence="3">Serpin family protein</fullName>
    </submittedName>
</protein>
<keyword evidence="4" id="KW-1185">Reference proteome</keyword>
<feature type="domain" description="Serpin" evidence="2">
    <location>
        <begin position="14"/>
        <end position="354"/>
    </location>
</feature>
<proteinExistence type="inferred from homology"/>
<dbReference type="PANTHER" id="PTHR11461">
    <property type="entry name" value="SERINE PROTEASE INHIBITOR, SERPIN"/>
    <property type="match status" value="1"/>
</dbReference>
<dbReference type="InterPro" id="IPR042185">
    <property type="entry name" value="Serpin_sf_2"/>
</dbReference>
<dbReference type="SUPFAM" id="SSF56574">
    <property type="entry name" value="Serpins"/>
    <property type="match status" value="1"/>
</dbReference>
<dbReference type="PANTHER" id="PTHR11461:SF211">
    <property type="entry name" value="GH10112P-RELATED"/>
    <property type="match status" value="1"/>
</dbReference>
<dbReference type="Proteomes" id="UP001140076">
    <property type="component" value="Unassembled WGS sequence"/>
</dbReference>
<evidence type="ECO:0000259" key="2">
    <source>
        <dbReference type="SMART" id="SM00093"/>
    </source>
</evidence>
<dbReference type="InterPro" id="IPR000215">
    <property type="entry name" value="Serpin_fam"/>
</dbReference>
<reference evidence="3" key="1">
    <citation type="submission" date="2021-10" db="EMBL/GenBank/DDBJ databases">
        <title>Streptomonospora sp. nov., isolated from mangrove soil.</title>
        <authorList>
            <person name="Chen X."/>
            <person name="Ge X."/>
            <person name="Liu W."/>
        </authorList>
    </citation>
    <scope>NUCLEOTIDE SEQUENCE</scope>
    <source>
        <strain evidence="3">S1-112</strain>
    </source>
</reference>